<organism evidence="1 2">
    <name type="scientific">Paracidovorax wautersii</name>
    <dbReference type="NCBI Taxonomy" id="1177982"/>
    <lineage>
        <taxon>Bacteria</taxon>
        <taxon>Pseudomonadati</taxon>
        <taxon>Pseudomonadota</taxon>
        <taxon>Betaproteobacteria</taxon>
        <taxon>Burkholderiales</taxon>
        <taxon>Comamonadaceae</taxon>
        <taxon>Paracidovorax</taxon>
    </lineage>
</organism>
<dbReference type="CDD" id="cd02440">
    <property type="entry name" value="AdoMet_MTases"/>
    <property type="match status" value="1"/>
</dbReference>
<dbReference type="Pfam" id="PF13489">
    <property type="entry name" value="Methyltransf_23"/>
    <property type="match status" value="1"/>
</dbReference>
<proteinExistence type="predicted"/>
<dbReference type="RefSeq" id="WP_309826917.1">
    <property type="nucleotide sequence ID" value="NZ_JAVIZX010000001.1"/>
</dbReference>
<dbReference type="Gene3D" id="3.40.50.150">
    <property type="entry name" value="Vaccinia Virus protein VP39"/>
    <property type="match status" value="1"/>
</dbReference>
<dbReference type="GO" id="GO:0032259">
    <property type="term" value="P:methylation"/>
    <property type="evidence" value="ECO:0007669"/>
    <property type="project" value="UniProtKB-KW"/>
</dbReference>
<dbReference type="EMBL" id="JAVIZX010000001">
    <property type="protein sequence ID" value="MDR6213426.1"/>
    <property type="molecule type" value="Genomic_DNA"/>
</dbReference>
<evidence type="ECO:0000313" key="1">
    <source>
        <dbReference type="EMBL" id="MDR6213426.1"/>
    </source>
</evidence>
<dbReference type="GO" id="GO:0008168">
    <property type="term" value="F:methyltransferase activity"/>
    <property type="evidence" value="ECO:0007669"/>
    <property type="project" value="UniProtKB-KW"/>
</dbReference>
<dbReference type="PANTHER" id="PTHR43861">
    <property type="entry name" value="TRANS-ACONITATE 2-METHYLTRANSFERASE-RELATED"/>
    <property type="match status" value="1"/>
</dbReference>
<dbReference type="Proteomes" id="UP001267710">
    <property type="component" value="Unassembled WGS sequence"/>
</dbReference>
<keyword evidence="1" id="KW-0808">Transferase</keyword>
<gene>
    <name evidence="1" type="ORF">QE399_001115</name>
</gene>
<keyword evidence="1" id="KW-0489">Methyltransferase</keyword>
<accession>A0ABU1I8X3</accession>
<keyword evidence="2" id="KW-1185">Reference proteome</keyword>
<comment type="caution">
    <text evidence="1">The sequence shown here is derived from an EMBL/GenBank/DDBJ whole genome shotgun (WGS) entry which is preliminary data.</text>
</comment>
<dbReference type="SUPFAM" id="SSF53335">
    <property type="entry name" value="S-adenosyl-L-methionine-dependent methyltransferases"/>
    <property type="match status" value="1"/>
</dbReference>
<name>A0ABU1I8X3_9BURK</name>
<evidence type="ECO:0000313" key="2">
    <source>
        <dbReference type="Proteomes" id="UP001267710"/>
    </source>
</evidence>
<sequence>MTGYYDGFNPTILELVDSNAITFCEFGCGAGGLARAIRKKSPASDYTGVDIAEAALDEAKPLLDHAVLMSLDDYPDWEQNASLKACRPTAGFDCIIFGDVLEHLYAPETAVDQAARWLKPGGSVIASIPNVQHWRVFLQLILGSWPRQDSGIFDRTHIRWFALQDVHALFAHPLLSIEAVVPRVFQEEEGREVIEFLEPLAQHKGVSAEQLADVVLPLQYVIRARRI</sequence>
<protein>
    <submittedName>
        <fullName evidence="1">SAM-dependent methyltransferase</fullName>
    </submittedName>
</protein>
<dbReference type="InterPro" id="IPR029063">
    <property type="entry name" value="SAM-dependent_MTases_sf"/>
</dbReference>
<reference evidence="1 2" key="1">
    <citation type="submission" date="2023-08" db="EMBL/GenBank/DDBJ databases">
        <title>Functional and genomic diversity of the sorghum phyllosphere microbiome.</title>
        <authorList>
            <person name="Shade A."/>
        </authorList>
    </citation>
    <scope>NUCLEOTIDE SEQUENCE [LARGE SCALE GENOMIC DNA]</scope>
    <source>
        <strain evidence="1 2">SORGH_AS_0335</strain>
    </source>
</reference>